<evidence type="ECO:0000259" key="1">
    <source>
        <dbReference type="Pfam" id="PF16363"/>
    </source>
</evidence>
<evidence type="ECO:0000313" key="2">
    <source>
        <dbReference type="EMBL" id="RKD98044.1"/>
    </source>
</evidence>
<dbReference type="RefSeq" id="WP_120243509.1">
    <property type="nucleotide sequence ID" value="NZ_RAPO01000001.1"/>
</dbReference>
<comment type="caution">
    <text evidence="2">The sequence shown here is derived from an EMBL/GenBank/DDBJ whole genome shotgun (WGS) entry which is preliminary data.</text>
</comment>
<accession>A0A3R7DFL9</accession>
<name>A0A3R7DFL9_9EURY</name>
<dbReference type="SUPFAM" id="SSF51735">
    <property type="entry name" value="NAD(P)-binding Rossmann-fold domains"/>
    <property type="match status" value="1"/>
</dbReference>
<gene>
    <name evidence="2" type="ORF">ATJ93_1045</name>
</gene>
<dbReference type="PRINTS" id="PR01713">
    <property type="entry name" value="NUCEPIMERASE"/>
</dbReference>
<dbReference type="InterPro" id="IPR036291">
    <property type="entry name" value="NAD(P)-bd_dom_sf"/>
</dbReference>
<dbReference type="Pfam" id="PF16363">
    <property type="entry name" value="GDP_Man_Dehyd"/>
    <property type="match status" value="1"/>
</dbReference>
<dbReference type="InterPro" id="IPR016040">
    <property type="entry name" value="NAD(P)-bd_dom"/>
</dbReference>
<dbReference type="EMBL" id="RAPO01000001">
    <property type="protein sequence ID" value="RKD98044.1"/>
    <property type="molecule type" value="Genomic_DNA"/>
</dbReference>
<reference evidence="2 3" key="1">
    <citation type="submission" date="2018-09" db="EMBL/GenBank/DDBJ databases">
        <title>Genomic Encyclopedia of Archaeal and Bacterial Type Strains, Phase II (KMG-II): from individual species to whole genera.</title>
        <authorList>
            <person name="Goeker M."/>
        </authorList>
    </citation>
    <scope>NUCLEOTIDE SEQUENCE [LARGE SCALE GENOMIC DNA]</scope>
    <source>
        <strain evidence="2 3">DSM 13151</strain>
    </source>
</reference>
<organism evidence="2 3">
    <name type="scientific">Halopiger aswanensis</name>
    <dbReference type="NCBI Taxonomy" id="148449"/>
    <lineage>
        <taxon>Archaea</taxon>
        <taxon>Methanobacteriati</taxon>
        <taxon>Methanobacteriota</taxon>
        <taxon>Stenosarchaea group</taxon>
        <taxon>Halobacteria</taxon>
        <taxon>Halobacteriales</taxon>
        <taxon>Natrialbaceae</taxon>
        <taxon>Halopiger</taxon>
    </lineage>
</organism>
<dbReference type="CDD" id="cd05256">
    <property type="entry name" value="UDP_AE_SDR_e"/>
    <property type="match status" value="1"/>
</dbReference>
<protein>
    <submittedName>
        <fullName evidence="2">UDP-glucose 4-epimerase</fullName>
    </submittedName>
</protein>
<sequence length="327" mass="36470">MNVLVTGGAGFIGSHIAEGLLEEGHTVTVLDVMDPYYDTGIKERNVELCRELGDERFEFVNGSITDEELVRDIIASRDIDYIYHQAAQAGVRTSVENPKKPHEINTTGLLNLLQAAADHGVERFVNASSSSVYGEMEYLPYDEDHQNVPQSPYGVTKLAAEHYCRVWTDVYDLPTVSLRYFTVYGPRMRPNMAITNFTSRCLNGKPPVIYGDGQQTRDFTYIDDIVGANLTLLETDAADGEAMNIGSTGNITIEELAEHIIDETGADVGLEYNDAKEADARHTHADVSKANELIGYEPSTSIREGVSQFVDWYRDNREWYEPLVLNS</sequence>
<dbReference type="Gene3D" id="3.40.50.720">
    <property type="entry name" value="NAD(P)-binding Rossmann-like Domain"/>
    <property type="match status" value="1"/>
</dbReference>
<feature type="domain" description="NAD(P)-binding" evidence="1">
    <location>
        <begin position="4"/>
        <end position="308"/>
    </location>
</feature>
<dbReference type="PANTHER" id="PTHR43000">
    <property type="entry name" value="DTDP-D-GLUCOSE 4,6-DEHYDRATASE-RELATED"/>
    <property type="match status" value="1"/>
</dbReference>
<dbReference type="AlphaFoldDB" id="A0A3R7DFL9"/>
<proteinExistence type="predicted"/>
<dbReference type="Proteomes" id="UP000283805">
    <property type="component" value="Unassembled WGS sequence"/>
</dbReference>
<evidence type="ECO:0000313" key="3">
    <source>
        <dbReference type="Proteomes" id="UP000283805"/>
    </source>
</evidence>
<dbReference type="OrthoDB" id="4907at2157"/>
<keyword evidence="3" id="KW-1185">Reference proteome</keyword>